<proteinExistence type="predicted"/>
<name>A0ABW1VIZ2_9MICO</name>
<evidence type="ECO:0000256" key="1">
    <source>
        <dbReference type="SAM" id="MobiDB-lite"/>
    </source>
</evidence>
<accession>A0ABW1VIZ2</accession>
<protein>
    <recommendedName>
        <fullName evidence="4">Secreted protein</fullName>
    </recommendedName>
</protein>
<sequence>MAGSFLITTWMLLAPGRVVAGEDGAIVSAPGKARTRHPASGSLTIVCSHPRTLGDTAEQGEVAFGRLAVPGFPSPSRESSLTREEAS</sequence>
<gene>
    <name evidence="2" type="ORF">ACFQB0_13105</name>
</gene>
<organism evidence="2 3">
    <name type="scientific">Luethyella okanaganae</name>
    <dbReference type="NCBI Taxonomy" id="69372"/>
    <lineage>
        <taxon>Bacteria</taxon>
        <taxon>Bacillati</taxon>
        <taxon>Actinomycetota</taxon>
        <taxon>Actinomycetes</taxon>
        <taxon>Micrococcales</taxon>
        <taxon>Microbacteriaceae</taxon>
        <taxon>Luethyella</taxon>
    </lineage>
</organism>
<evidence type="ECO:0000313" key="3">
    <source>
        <dbReference type="Proteomes" id="UP001596306"/>
    </source>
</evidence>
<dbReference type="EMBL" id="JBHSTP010000003">
    <property type="protein sequence ID" value="MFC6357045.1"/>
    <property type="molecule type" value="Genomic_DNA"/>
</dbReference>
<reference evidence="3" key="1">
    <citation type="journal article" date="2019" name="Int. J. Syst. Evol. Microbiol.">
        <title>The Global Catalogue of Microorganisms (GCM) 10K type strain sequencing project: providing services to taxonomists for standard genome sequencing and annotation.</title>
        <authorList>
            <consortium name="The Broad Institute Genomics Platform"/>
            <consortium name="The Broad Institute Genome Sequencing Center for Infectious Disease"/>
            <person name="Wu L."/>
            <person name="Ma J."/>
        </authorList>
    </citation>
    <scope>NUCLEOTIDE SEQUENCE [LARGE SCALE GENOMIC DNA]</scope>
    <source>
        <strain evidence="3">CCUG 43304</strain>
    </source>
</reference>
<feature type="region of interest" description="Disordered" evidence="1">
    <location>
        <begin position="67"/>
        <end position="87"/>
    </location>
</feature>
<keyword evidence="3" id="KW-1185">Reference proteome</keyword>
<evidence type="ECO:0008006" key="4">
    <source>
        <dbReference type="Google" id="ProtNLM"/>
    </source>
</evidence>
<dbReference type="Proteomes" id="UP001596306">
    <property type="component" value="Unassembled WGS sequence"/>
</dbReference>
<evidence type="ECO:0000313" key="2">
    <source>
        <dbReference type="EMBL" id="MFC6357045.1"/>
    </source>
</evidence>
<comment type="caution">
    <text evidence="2">The sequence shown here is derived from an EMBL/GenBank/DDBJ whole genome shotgun (WGS) entry which is preliminary data.</text>
</comment>